<reference evidence="12" key="1">
    <citation type="journal article" date="2019" name="Int. J. Syst. Evol. Microbiol.">
        <title>The Global Catalogue of Microorganisms (GCM) 10K type strain sequencing project: providing services to taxonomists for standard genome sequencing and annotation.</title>
        <authorList>
            <consortium name="The Broad Institute Genomics Platform"/>
            <consortium name="The Broad Institute Genome Sequencing Center for Infectious Disease"/>
            <person name="Wu L."/>
            <person name="Ma J."/>
        </authorList>
    </citation>
    <scope>NUCLEOTIDE SEQUENCE [LARGE SCALE GENOMIC DNA]</scope>
    <source>
        <strain evidence="12">CGMCC 1.15928</strain>
    </source>
</reference>
<sequence>MTQSKTSPTRQRMRILFFSLAAALTLAACATSVAQPEEAGNTNALDRTAMQPQQAGDSYYSTAAAEVNKRAGEGFAPGAKNVILFVGDGMGVSTVTAGRIYAGQQKGLDGESYRLAMESLPYSAFSKTYSHDSQVADSASTATAMMSGVKTLSRTVGLRSGVAFGNCASIEGQETDSLFELAEAAGLATGIVSTARITHATPAATYAESASRNWEDDTEVGETGCKDIARQLVEWPAGDGFEVILGGGRGTFLPPSVTDPETGQPAGRRADGENLVEAWLSGGDDRTYVYDQAGFDAIDFASAGKVLGLFEPSHMQWELDRAEDKAGEPSLAELTTAAITRLSQDQDGYVLLVEGGRIDHGHHATNAARALGDTAALDEAVAAALAMTNASDTLIIVTADHSHTLTIAGYPVRGNDILGKVAYGPGGLARADDGKPYTTLGYANGSTGCKPGAENCAREDLTNVDTTDKDFHQQALVFSGSETHAGEDVPVYASGPGAELIRGTIEQNEIFHVMGRASGLIAYED</sequence>
<dbReference type="EMBL" id="BMKF01000002">
    <property type="protein sequence ID" value="GGB71404.1"/>
    <property type="molecule type" value="Genomic_DNA"/>
</dbReference>
<dbReference type="PRINTS" id="PR00113">
    <property type="entry name" value="ALKPHPHTASE"/>
</dbReference>
<keyword evidence="8" id="KW-0460">Magnesium</keyword>
<keyword evidence="4" id="KW-0597">Phosphoprotein</keyword>
<comment type="cofactor">
    <cofactor evidence="1">
        <name>Mg(2+)</name>
        <dbReference type="ChEBI" id="CHEBI:18420"/>
    </cofactor>
</comment>
<keyword evidence="10" id="KW-0732">Signal</keyword>
<gene>
    <name evidence="11" type="primary">phoA</name>
    <name evidence="11" type="ORF">GCM10011503_20080</name>
</gene>
<evidence type="ECO:0000256" key="7">
    <source>
        <dbReference type="ARBA" id="ARBA00022833"/>
    </source>
</evidence>
<name>A0ABQ1JKL6_9PROT</name>
<evidence type="ECO:0000256" key="8">
    <source>
        <dbReference type="ARBA" id="ARBA00022842"/>
    </source>
</evidence>
<dbReference type="InterPro" id="IPR001952">
    <property type="entry name" value="Alkaline_phosphatase"/>
</dbReference>
<comment type="cofactor">
    <cofactor evidence="2">
        <name>Zn(2+)</name>
        <dbReference type="ChEBI" id="CHEBI:29105"/>
    </cofactor>
</comment>
<dbReference type="InterPro" id="IPR018299">
    <property type="entry name" value="Alkaline_phosphatase_AS"/>
</dbReference>
<keyword evidence="5" id="KW-0479">Metal-binding</keyword>
<dbReference type="InterPro" id="IPR017850">
    <property type="entry name" value="Alkaline_phosphatase_core_sf"/>
</dbReference>
<comment type="similarity">
    <text evidence="3 9">Belongs to the alkaline phosphatase family.</text>
</comment>
<keyword evidence="6" id="KW-0378">Hydrolase</keyword>
<evidence type="ECO:0000256" key="10">
    <source>
        <dbReference type="SAM" id="SignalP"/>
    </source>
</evidence>
<feature type="signal peptide" evidence="10">
    <location>
        <begin position="1"/>
        <end position="34"/>
    </location>
</feature>
<evidence type="ECO:0000313" key="12">
    <source>
        <dbReference type="Proteomes" id="UP000628854"/>
    </source>
</evidence>
<protein>
    <submittedName>
        <fullName evidence="11">Alkaline phosphatase</fullName>
    </submittedName>
</protein>
<accession>A0ABQ1JKL6</accession>
<evidence type="ECO:0000256" key="9">
    <source>
        <dbReference type="RuleBase" id="RU003946"/>
    </source>
</evidence>
<organism evidence="11 12">
    <name type="scientific">Henriciella pelagia</name>
    <dbReference type="NCBI Taxonomy" id="1977912"/>
    <lineage>
        <taxon>Bacteria</taxon>
        <taxon>Pseudomonadati</taxon>
        <taxon>Pseudomonadota</taxon>
        <taxon>Alphaproteobacteria</taxon>
        <taxon>Hyphomonadales</taxon>
        <taxon>Hyphomonadaceae</taxon>
        <taxon>Henriciella</taxon>
    </lineage>
</organism>
<dbReference type="Gene3D" id="3.40.720.10">
    <property type="entry name" value="Alkaline Phosphatase, subunit A"/>
    <property type="match status" value="1"/>
</dbReference>
<dbReference type="RefSeq" id="WP_233123953.1">
    <property type="nucleotide sequence ID" value="NZ_BMKF01000002.1"/>
</dbReference>
<evidence type="ECO:0000313" key="11">
    <source>
        <dbReference type="EMBL" id="GGB71404.1"/>
    </source>
</evidence>
<comment type="caution">
    <text evidence="11">The sequence shown here is derived from an EMBL/GenBank/DDBJ whole genome shotgun (WGS) entry which is preliminary data.</text>
</comment>
<evidence type="ECO:0000256" key="3">
    <source>
        <dbReference type="ARBA" id="ARBA00005984"/>
    </source>
</evidence>
<dbReference type="Pfam" id="PF00245">
    <property type="entry name" value="Alk_phosphatase"/>
    <property type="match status" value="1"/>
</dbReference>
<dbReference type="CDD" id="cd16012">
    <property type="entry name" value="ALP"/>
    <property type="match status" value="1"/>
</dbReference>
<dbReference type="PANTHER" id="PTHR11596">
    <property type="entry name" value="ALKALINE PHOSPHATASE"/>
    <property type="match status" value="1"/>
</dbReference>
<dbReference type="Proteomes" id="UP000628854">
    <property type="component" value="Unassembled WGS sequence"/>
</dbReference>
<dbReference type="PROSITE" id="PS51257">
    <property type="entry name" value="PROKAR_LIPOPROTEIN"/>
    <property type="match status" value="1"/>
</dbReference>
<evidence type="ECO:0000256" key="2">
    <source>
        <dbReference type="ARBA" id="ARBA00001947"/>
    </source>
</evidence>
<dbReference type="PANTHER" id="PTHR11596:SF5">
    <property type="entry name" value="ALKALINE PHOSPHATASE"/>
    <property type="match status" value="1"/>
</dbReference>
<evidence type="ECO:0000256" key="4">
    <source>
        <dbReference type="ARBA" id="ARBA00022553"/>
    </source>
</evidence>
<feature type="chain" id="PRO_5046535998" evidence="10">
    <location>
        <begin position="35"/>
        <end position="525"/>
    </location>
</feature>
<evidence type="ECO:0000256" key="6">
    <source>
        <dbReference type="ARBA" id="ARBA00022801"/>
    </source>
</evidence>
<evidence type="ECO:0000256" key="5">
    <source>
        <dbReference type="ARBA" id="ARBA00022723"/>
    </source>
</evidence>
<proteinExistence type="inferred from homology"/>
<keyword evidence="12" id="KW-1185">Reference proteome</keyword>
<dbReference type="PROSITE" id="PS00123">
    <property type="entry name" value="ALKALINE_PHOSPHATASE"/>
    <property type="match status" value="1"/>
</dbReference>
<evidence type="ECO:0000256" key="1">
    <source>
        <dbReference type="ARBA" id="ARBA00001946"/>
    </source>
</evidence>
<dbReference type="SUPFAM" id="SSF53649">
    <property type="entry name" value="Alkaline phosphatase-like"/>
    <property type="match status" value="1"/>
</dbReference>
<dbReference type="SMART" id="SM00098">
    <property type="entry name" value="alkPPc"/>
    <property type="match status" value="1"/>
</dbReference>
<keyword evidence="7" id="KW-0862">Zinc</keyword>